<dbReference type="RefSeq" id="WP_015025651.1">
    <property type="nucleotide sequence ID" value="NC_018721.1"/>
</dbReference>
<dbReference type="SUPFAM" id="SSF48452">
    <property type="entry name" value="TPR-like"/>
    <property type="match status" value="1"/>
</dbReference>
<dbReference type="PROSITE" id="PS51257">
    <property type="entry name" value="PROKAR_LIPOPROTEIN"/>
    <property type="match status" value="1"/>
</dbReference>
<dbReference type="Gene3D" id="2.20.20.130">
    <property type="match status" value="1"/>
</dbReference>
<dbReference type="InterPro" id="IPR012944">
    <property type="entry name" value="SusD_RagB_dom"/>
</dbReference>
<keyword evidence="5" id="KW-0998">Cell outer membrane</keyword>
<dbReference type="GO" id="GO:0009279">
    <property type="term" value="C:cell outer membrane"/>
    <property type="evidence" value="ECO:0007669"/>
    <property type="project" value="UniProtKB-SubCell"/>
</dbReference>
<gene>
    <name evidence="8" type="ordered locus">P700755_003480</name>
</gene>
<evidence type="ECO:0000259" key="7">
    <source>
        <dbReference type="Pfam" id="PF14322"/>
    </source>
</evidence>
<evidence type="ECO:0000256" key="2">
    <source>
        <dbReference type="ARBA" id="ARBA00006275"/>
    </source>
</evidence>
<evidence type="ECO:0000313" key="9">
    <source>
        <dbReference type="Proteomes" id="UP000008514"/>
    </source>
</evidence>
<dbReference type="Gene3D" id="1.25.40.390">
    <property type="match status" value="1"/>
</dbReference>
<dbReference type="Pfam" id="PF14322">
    <property type="entry name" value="SusD-like_3"/>
    <property type="match status" value="1"/>
</dbReference>
<evidence type="ECO:0000256" key="5">
    <source>
        <dbReference type="ARBA" id="ARBA00023237"/>
    </source>
</evidence>
<keyword evidence="9" id="KW-1185">Reference proteome</keyword>
<reference evidence="8" key="2">
    <citation type="submission" date="2012-09" db="EMBL/GenBank/DDBJ databases">
        <title>The complete sequence of Psychroflexus torquis an extreme psychrophile from sea-ice that is stimulated by light.</title>
        <authorList>
            <person name="Feng S."/>
            <person name="Powell S.M."/>
            <person name="Bowman J.P."/>
        </authorList>
    </citation>
    <scope>NUCLEOTIDE SEQUENCE [LARGE SCALE GENOMIC DNA]</scope>
    <source>
        <strain evidence="8">ATCC 700755</strain>
    </source>
</reference>
<dbReference type="InterPro" id="IPR011990">
    <property type="entry name" value="TPR-like_helical_dom_sf"/>
</dbReference>
<evidence type="ECO:0000256" key="3">
    <source>
        <dbReference type="ARBA" id="ARBA00022729"/>
    </source>
</evidence>
<evidence type="ECO:0000256" key="1">
    <source>
        <dbReference type="ARBA" id="ARBA00004442"/>
    </source>
</evidence>
<dbReference type="OrthoDB" id="630434at2"/>
<keyword evidence="3" id="KW-0732">Signal</keyword>
<dbReference type="InterPro" id="IPR033985">
    <property type="entry name" value="SusD-like_N"/>
</dbReference>
<dbReference type="KEGG" id="ptq:P700755_003480"/>
<sequence>MKKYSLICLVLILTSCDDFLDREPVEQISFNEQLSTLEGHYQALEGAYTKFEELRSSLKFVYADALAGNVKFAPNTQRLVSIDPLFERTYRFEEVEDDSNFKFVYLNSYQIINAVNLILARIDDVDGSEADKNIIRAQSLAMRAYLHADLLRLYSQPYNFTLNAEHLGIIYNTEPIDIGVDFPSRLSVSEAYALAEADYLQAIEFFENASENPNEPLVYYMNSLNVKALLSRLYLYMGQWENVIVYSDQVIAEGPELTSRDVLLEEWLSFLPISEALLELVPPRSLDDGSVRSSVSTYFQVITNSEGSILENKRYATSRDLSSLYAENDIRGTNSLLKTYFIPTETSSGLQDLPFNFTQKFTEQDGAIVIRLSEIYLNLAEAYAKTGQQDLALNNLNRIKLRANPDAELLFSNGDELVNEILVERRRELAFEGHLFFDLARNNKNIVRNDGCTISACTLSYPNPRFVLPIPESSILINQNMIQNEGY</sequence>
<reference evidence="8" key="1">
    <citation type="submission" date="2006-03" db="EMBL/GenBank/DDBJ databases">
        <authorList>
            <person name="Bowman J."/>
            <person name="Ferriera S."/>
            <person name="Johnson J."/>
            <person name="Kravitz S."/>
            <person name="Halpern A."/>
            <person name="Remington K."/>
            <person name="Beeson K."/>
            <person name="Tran B."/>
            <person name="Rogers Y.-H."/>
            <person name="Friedman R."/>
            <person name="Venter J.C."/>
        </authorList>
    </citation>
    <scope>NUCLEOTIDE SEQUENCE [LARGE SCALE GENOMIC DNA]</scope>
    <source>
        <strain evidence="8">ATCC 700755</strain>
    </source>
</reference>
<dbReference type="Gene3D" id="1.25.40.900">
    <property type="match status" value="1"/>
</dbReference>
<keyword evidence="4" id="KW-0472">Membrane</keyword>
<proteinExistence type="inferred from homology"/>
<evidence type="ECO:0000259" key="6">
    <source>
        <dbReference type="Pfam" id="PF07980"/>
    </source>
</evidence>
<name>K4IIE1_PSYTT</name>
<dbReference type="HOGENOM" id="CLU_015553_3_5_10"/>
<organism evidence="8 9">
    <name type="scientific">Psychroflexus torquis (strain ATCC 700755 / CIP 106069 / ACAM 623)</name>
    <dbReference type="NCBI Taxonomy" id="313595"/>
    <lineage>
        <taxon>Bacteria</taxon>
        <taxon>Pseudomonadati</taxon>
        <taxon>Bacteroidota</taxon>
        <taxon>Flavobacteriia</taxon>
        <taxon>Flavobacteriales</taxon>
        <taxon>Flavobacteriaceae</taxon>
        <taxon>Psychroflexus</taxon>
    </lineage>
</organism>
<dbReference type="AlphaFoldDB" id="K4IIE1"/>
<feature type="domain" description="SusD-like N-terminal" evidence="7">
    <location>
        <begin position="92"/>
        <end position="235"/>
    </location>
</feature>
<accession>K4IIE1</accession>
<feature type="domain" description="RagB/SusD" evidence="6">
    <location>
        <begin position="363"/>
        <end position="487"/>
    </location>
</feature>
<evidence type="ECO:0000313" key="8">
    <source>
        <dbReference type="EMBL" id="AFU70104.1"/>
    </source>
</evidence>
<protein>
    <submittedName>
        <fullName evidence="8">Nutrient-binding outer membrane protein, SusD family</fullName>
    </submittedName>
</protein>
<comment type="subcellular location">
    <subcellularLocation>
        <location evidence="1">Cell outer membrane</location>
    </subcellularLocation>
</comment>
<evidence type="ECO:0000256" key="4">
    <source>
        <dbReference type="ARBA" id="ARBA00023136"/>
    </source>
</evidence>
<dbReference type="eggNOG" id="COG2956">
    <property type="taxonomic scope" value="Bacteria"/>
</dbReference>
<dbReference type="STRING" id="313595.P700755_003480"/>
<dbReference type="Proteomes" id="UP000008514">
    <property type="component" value="Chromosome"/>
</dbReference>
<dbReference type="EMBL" id="CP003879">
    <property type="protein sequence ID" value="AFU70104.1"/>
    <property type="molecule type" value="Genomic_DNA"/>
</dbReference>
<comment type="similarity">
    <text evidence="2">Belongs to the SusD family.</text>
</comment>
<dbReference type="Pfam" id="PF07980">
    <property type="entry name" value="SusD_RagB"/>
    <property type="match status" value="1"/>
</dbReference>